<dbReference type="GO" id="GO:0000462">
    <property type="term" value="P:maturation of SSU-rRNA from tricistronic rRNA transcript (SSU-rRNA, 5.8S rRNA, LSU-rRNA)"/>
    <property type="evidence" value="ECO:0007669"/>
    <property type="project" value="TreeGrafter"/>
</dbReference>
<feature type="compositionally biased region" description="Acidic residues" evidence="1">
    <location>
        <begin position="328"/>
        <end position="343"/>
    </location>
</feature>
<dbReference type="InterPro" id="IPR007034">
    <property type="entry name" value="BMS1_TSR1_C"/>
</dbReference>
<comment type="caution">
    <text evidence="3">The sequence shown here is derived from an EMBL/GenBank/DDBJ whole genome shotgun (WGS) entry which is preliminary data.</text>
</comment>
<reference evidence="3 4" key="1">
    <citation type="submission" date="2011-08" db="EMBL/GenBank/DDBJ databases">
        <authorList>
            <person name="Liu Z.J."/>
            <person name="Shi F.L."/>
            <person name="Lu J.Q."/>
            <person name="Li M."/>
            <person name="Wang Z.L."/>
        </authorList>
    </citation>
    <scope>NUCLEOTIDE SEQUENCE [LARGE SCALE GENOMIC DNA]</scope>
    <source>
        <strain evidence="3 4">USNM 41457</strain>
    </source>
</reference>
<dbReference type="PANTHER" id="PTHR12858:SF1">
    <property type="entry name" value="PRE-RRNA-PROCESSING PROTEIN TSR1 HOMOLOG"/>
    <property type="match status" value="1"/>
</dbReference>
<dbReference type="GO" id="GO:0030688">
    <property type="term" value="C:preribosome, small subunit precursor"/>
    <property type="evidence" value="ECO:0007669"/>
    <property type="project" value="TreeGrafter"/>
</dbReference>
<dbReference type="PANTHER" id="PTHR12858">
    <property type="entry name" value="RIBOSOME BIOGENESIS PROTEIN"/>
    <property type="match status" value="1"/>
</dbReference>
<dbReference type="OrthoDB" id="119302at2759"/>
<dbReference type="OMA" id="CINVEET"/>
<dbReference type="GO" id="GO:0034511">
    <property type="term" value="F:U3 snoRNA binding"/>
    <property type="evidence" value="ECO:0007669"/>
    <property type="project" value="TreeGrafter"/>
</dbReference>
<dbReference type="SMART" id="SM01362">
    <property type="entry name" value="DUF663"/>
    <property type="match status" value="1"/>
</dbReference>
<evidence type="ECO:0000256" key="1">
    <source>
        <dbReference type="SAM" id="MobiDB-lite"/>
    </source>
</evidence>
<dbReference type="GO" id="GO:0000479">
    <property type="term" value="P:endonucleolytic cleavage of tricistronic rRNA transcript (SSU-rRNA, 5.8S rRNA, LSU-rRNA)"/>
    <property type="evidence" value="ECO:0007669"/>
    <property type="project" value="TreeGrafter"/>
</dbReference>
<dbReference type="STRING" id="1003232.J9DBA9"/>
<dbReference type="GO" id="GO:0003924">
    <property type="term" value="F:GTPase activity"/>
    <property type="evidence" value="ECO:0007669"/>
    <property type="project" value="TreeGrafter"/>
</dbReference>
<dbReference type="HOGENOM" id="CLU_031890_0_0_1"/>
<dbReference type="InParanoid" id="J9DBA9"/>
<dbReference type="VEuPathDB" id="MicrosporidiaDB:EDEG_00871"/>
<evidence type="ECO:0000313" key="4">
    <source>
        <dbReference type="Proteomes" id="UP000003163"/>
    </source>
</evidence>
<dbReference type="Proteomes" id="UP000003163">
    <property type="component" value="Unassembled WGS sequence"/>
</dbReference>
<gene>
    <name evidence="3" type="ORF">EDEG_00871</name>
</gene>
<feature type="domain" description="Ribosome biogenesis protein BMS1/TSR1 C-terminal" evidence="2">
    <location>
        <begin position="331"/>
        <end position="594"/>
    </location>
</feature>
<name>J9DBA9_EDHAE</name>
<evidence type="ECO:0000259" key="2">
    <source>
        <dbReference type="SMART" id="SM01362"/>
    </source>
</evidence>
<dbReference type="InterPro" id="IPR039761">
    <property type="entry name" value="Bms1/Tsr1"/>
</dbReference>
<reference evidence="4" key="2">
    <citation type="submission" date="2015-07" db="EMBL/GenBank/DDBJ databases">
        <title>Contrasting host-pathogen interactions and genome evolution in two generalist and specialist microsporidian pathogens of mosquitoes.</title>
        <authorList>
            <consortium name="The Broad Institute Genomics Platform"/>
            <consortium name="The Broad Institute Genome Sequencing Center for Infectious Disease"/>
            <person name="Cuomo C.A."/>
            <person name="Sanscrainte N.D."/>
            <person name="Goldberg J.M."/>
            <person name="Heiman D."/>
            <person name="Young S."/>
            <person name="Zeng Q."/>
            <person name="Becnel J.J."/>
            <person name="Birren B.W."/>
        </authorList>
    </citation>
    <scope>NUCLEOTIDE SEQUENCE [LARGE SCALE GENOMIC DNA]</scope>
    <source>
        <strain evidence="4">USNM 41457</strain>
    </source>
</reference>
<accession>J9DBA9</accession>
<dbReference type="GO" id="GO:0005525">
    <property type="term" value="F:GTP binding"/>
    <property type="evidence" value="ECO:0007669"/>
    <property type="project" value="TreeGrafter"/>
</dbReference>
<protein>
    <recommendedName>
        <fullName evidence="2">Ribosome biogenesis protein BMS1/TSR1 C-terminal domain-containing protein</fullName>
    </recommendedName>
</protein>
<organism evidence="3 4">
    <name type="scientific">Edhazardia aedis (strain USNM 41457)</name>
    <name type="common">Microsporidian parasite</name>
    <dbReference type="NCBI Taxonomy" id="1003232"/>
    <lineage>
        <taxon>Eukaryota</taxon>
        <taxon>Fungi</taxon>
        <taxon>Fungi incertae sedis</taxon>
        <taxon>Microsporidia</taxon>
        <taxon>Edhazardia</taxon>
    </lineage>
</organism>
<sequence>MAKKSPKWKKPHSETDDYLNVTFVAMQPNTNISTFLEQTLYKNFDSANEDNEYTSINNGIFYHHKKTKKNFLINIDENITENELLYAVRSSDFVVFLVSDGISDTSKLSALKRHIPTFIFCILDCDKSKAKKIISDNFGDGKIVLQRNLFDYMSSAKFENTKICKRPYFVPRNYFVENDLLIVRGFMRKGFKCDRLMCNGKFEFKIESICTDDEEITGGYLNAFFDDANIKKVVEENLDCENDESNINCQEAQFASNNSYQCNLENKKNDITFNDINLKDENYKNKNVIHINEYNMKNINDFGCLNTNENDDIRFNQIMESNNSSDYSSEEIDENESSEEQESELIRDYEEGHQDYPDHYKDLQILRNYNYIQNKITNHKSKLHNNQTIVMKLRRLFKEDFSPNILIFFNLYPLEGIKTIYNLQFVSSRDIFSHNGYRLDLGYTNYSIKPIIYLPRPISDGYITCESATEGLMSFIAPLSMINHKLDILEDGNDIHYRNYFGCGTFVKYEDKPILEETIIKGHPQKIDKRYCVIHGMFLSKSEVLYFRNIPIKSNNGNTGIIKKSIGTKGVFKAYFNKPVNHGHVITMSLYKRCYLDPFDA</sequence>
<dbReference type="EMBL" id="AFBI03000011">
    <property type="protein sequence ID" value="EJW05036.1"/>
    <property type="molecule type" value="Genomic_DNA"/>
</dbReference>
<evidence type="ECO:0000313" key="3">
    <source>
        <dbReference type="EMBL" id="EJW05036.1"/>
    </source>
</evidence>
<dbReference type="Pfam" id="PF04950">
    <property type="entry name" value="RIBIOP_C"/>
    <property type="match status" value="1"/>
</dbReference>
<dbReference type="AlphaFoldDB" id="J9DBA9"/>
<keyword evidence="4" id="KW-1185">Reference proteome</keyword>
<proteinExistence type="predicted"/>
<feature type="region of interest" description="Disordered" evidence="1">
    <location>
        <begin position="323"/>
        <end position="344"/>
    </location>
</feature>